<dbReference type="GO" id="GO:0055085">
    <property type="term" value="P:transmembrane transport"/>
    <property type="evidence" value="ECO:0007669"/>
    <property type="project" value="InterPro"/>
</dbReference>
<keyword evidence="6 7" id="KW-0472">Membrane</keyword>
<keyword evidence="5 7" id="KW-1133">Transmembrane helix</keyword>
<gene>
    <name evidence="9" type="ORF">DL237_08710</name>
</gene>
<dbReference type="Pfam" id="PF00528">
    <property type="entry name" value="BPD_transp_1"/>
    <property type="match status" value="1"/>
</dbReference>
<organism evidence="9 10">
    <name type="scientific">Pseudooceanicola sediminis</name>
    <dbReference type="NCBI Taxonomy" id="2211117"/>
    <lineage>
        <taxon>Bacteria</taxon>
        <taxon>Pseudomonadati</taxon>
        <taxon>Pseudomonadota</taxon>
        <taxon>Alphaproteobacteria</taxon>
        <taxon>Rhodobacterales</taxon>
        <taxon>Paracoccaceae</taxon>
        <taxon>Pseudooceanicola</taxon>
    </lineage>
</organism>
<evidence type="ECO:0000313" key="9">
    <source>
        <dbReference type="EMBL" id="RII39219.1"/>
    </source>
</evidence>
<feature type="transmembrane region" description="Helical" evidence="7">
    <location>
        <begin position="98"/>
        <end position="126"/>
    </location>
</feature>
<dbReference type="InterPro" id="IPR000515">
    <property type="entry name" value="MetI-like"/>
</dbReference>
<dbReference type="PANTHER" id="PTHR30151:SF0">
    <property type="entry name" value="ABC TRANSPORTER PERMEASE PROTEIN MJ0413-RELATED"/>
    <property type="match status" value="1"/>
</dbReference>
<dbReference type="RefSeq" id="WP_119398658.1">
    <property type="nucleotide sequence ID" value="NZ_QWJJ01000006.1"/>
</dbReference>
<keyword evidence="3" id="KW-1003">Cell membrane</keyword>
<evidence type="ECO:0000313" key="10">
    <source>
        <dbReference type="Proteomes" id="UP000265848"/>
    </source>
</evidence>
<dbReference type="AlphaFoldDB" id="A0A399J461"/>
<protein>
    <submittedName>
        <fullName evidence="9">ABC transporter permease</fullName>
    </submittedName>
</protein>
<feature type="domain" description="ABC transmembrane type-1" evidence="8">
    <location>
        <begin position="50"/>
        <end position="227"/>
    </location>
</feature>
<comment type="subcellular location">
    <subcellularLocation>
        <location evidence="1 7">Cell membrane</location>
        <topology evidence="1 7">Multi-pass membrane protein</topology>
    </subcellularLocation>
</comment>
<name>A0A399J461_9RHOB</name>
<dbReference type="EMBL" id="QWJJ01000006">
    <property type="protein sequence ID" value="RII39219.1"/>
    <property type="molecule type" value="Genomic_DNA"/>
</dbReference>
<evidence type="ECO:0000259" key="8">
    <source>
        <dbReference type="PROSITE" id="PS50928"/>
    </source>
</evidence>
<dbReference type="PANTHER" id="PTHR30151">
    <property type="entry name" value="ALKANE SULFONATE ABC TRANSPORTER-RELATED, MEMBRANE SUBUNIT"/>
    <property type="match status" value="1"/>
</dbReference>
<evidence type="ECO:0000256" key="3">
    <source>
        <dbReference type="ARBA" id="ARBA00022475"/>
    </source>
</evidence>
<reference evidence="9 10" key="1">
    <citation type="submission" date="2018-08" db="EMBL/GenBank/DDBJ databases">
        <title>Pseudooceanicola sediminis CY03 in the family Rhodobacteracea.</title>
        <authorList>
            <person name="Zhang Y.-J."/>
        </authorList>
    </citation>
    <scope>NUCLEOTIDE SEQUENCE [LARGE SCALE GENOMIC DNA]</scope>
    <source>
        <strain evidence="9 10">CY03</strain>
    </source>
</reference>
<feature type="transmembrane region" description="Helical" evidence="7">
    <location>
        <begin position="212"/>
        <end position="233"/>
    </location>
</feature>
<comment type="similarity">
    <text evidence="7">Belongs to the binding-protein-dependent transport system permease family.</text>
</comment>
<dbReference type="InterPro" id="IPR035906">
    <property type="entry name" value="MetI-like_sf"/>
</dbReference>
<dbReference type="Proteomes" id="UP000265848">
    <property type="component" value="Unassembled WGS sequence"/>
</dbReference>
<dbReference type="Gene3D" id="1.10.3720.10">
    <property type="entry name" value="MetI-like"/>
    <property type="match status" value="1"/>
</dbReference>
<dbReference type="SUPFAM" id="SSF161098">
    <property type="entry name" value="MetI-like"/>
    <property type="match status" value="1"/>
</dbReference>
<keyword evidence="2 7" id="KW-0813">Transport</keyword>
<evidence type="ECO:0000256" key="6">
    <source>
        <dbReference type="ARBA" id="ARBA00023136"/>
    </source>
</evidence>
<keyword evidence="4 7" id="KW-0812">Transmembrane</keyword>
<accession>A0A399J461</accession>
<dbReference type="GO" id="GO:0005886">
    <property type="term" value="C:plasma membrane"/>
    <property type="evidence" value="ECO:0007669"/>
    <property type="project" value="UniProtKB-SubCell"/>
</dbReference>
<proteinExistence type="inferred from homology"/>
<evidence type="ECO:0000256" key="1">
    <source>
        <dbReference type="ARBA" id="ARBA00004651"/>
    </source>
</evidence>
<comment type="caution">
    <text evidence="9">The sequence shown here is derived from an EMBL/GenBank/DDBJ whole genome shotgun (WGS) entry which is preliminary data.</text>
</comment>
<dbReference type="PROSITE" id="PS50928">
    <property type="entry name" value="ABC_TM1"/>
    <property type="match status" value="1"/>
</dbReference>
<evidence type="ECO:0000256" key="4">
    <source>
        <dbReference type="ARBA" id="ARBA00022692"/>
    </source>
</evidence>
<dbReference type="OrthoDB" id="7856646at2"/>
<evidence type="ECO:0000256" key="7">
    <source>
        <dbReference type="RuleBase" id="RU363032"/>
    </source>
</evidence>
<sequence length="243" mass="26284">MGLAGLVLFIGLWKSAQAFGWMRPGTVPDPFRLPAAFLDEWRTDRLLPAIGSSMIHYVWGLGLGSLAGVLVGFLSATSRTFDDLHGWVARILRPIPPLAWVIFAIAWFKVSHAGAAFVISIGVFWVNYFATASAVRNLDPRLGELARAFGHGSFLRRHWTVTLPGAAPGIFSGLRTGVGQAWMTLIAAELLGVPGMGQEMNAAAGVGAYDAVVVYMLAISLVYSLSDWVFGLVEGRILKWRPS</sequence>
<keyword evidence="10" id="KW-1185">Reference proteome</keyword>
<evidence type="ECO:0000256" key="5">
    <source>
        <dbReference type="ARBA" id="ARBA00022989"/>
    </source>
</evidence>
<evidence type="ECO:0000256" key="2">
    <source>
        <dbReference type="ARBA" id="ARBA00022448"/>
    </source>
</evidence>
<dbReference type="CDD" id="cd06261">
    <property type="entry name" value="TM_PBP2"/>
    <property type="match status" value="1"/>
</dbReference>
<feature type="transmembrane region" description="Helical" evidence="7">
    <location>
        <begin position="54"/>
        <end position="77"/>
    </location>
</feature>